<evidence type="ECO:0000256" key="5">
    <source>
        <dbReference type="ARBA" id="ARBA00022989"/>
    </source>
</evidence>
<name>A0A917CYM3_9BACL</name>
<evidence type="ECO:0000256" key="6">
    <source>
        <dbReference type="ARBA" id="ARBA00023136"/>
    </source>
</evidence>
<feature type="transmembrane region" description="Helical" evidence="7">
    <location>
        <begin position="108"/>
        <end position="132"/>
    </location>
</feature>
<dbReference type="Gene3D" id="1.10.3720.10">
    <property type="entry name" value="MetI-like"/>
    <property type="match status" value="1"/>
</dbReference>
<evidence type="ECO:0000313" key="9">
    <source>
        <dbReference type="EMBL" id="GGG02336.1"/>
    </source>
</evidence>
<dbReference type="AlphaFoldDB" id="A0A917CYM3"/>
<feature type="transmembrane region" description="Helical" evidence="7">
    <location>
        <begin position="144"/>
        <end position="164"/>
    </location>
</feature>
<proteinExistence type="inferred from homology"/>
<dbReference type="PANTHER" id="PTHR43744:SF6">
    <property type="entry name" value="ABC TRANSPORTER PERMEASE PROTEIN YESQ-RELATED"/>
    <property type="match status" value="1"/>
</dbReference>
<dbReference type="PROSITE" id="PS50928">
    <property type="entry name" value="ABC_TM1"/>
    <property type="match status" value="1"/>
</dbReference>
<keyword evidence="3" id="KW-1003">Cell membrane</keyword>
<feature type="transmembrane region" description="Helical" evidence="7">
    <location>
        <begin position="12"/>
        <end position="31"/>
    </location>
</feature>
<organism evidence="9 10">
    <name type="scientific">Paenibacillus abyssi</name>
    <dbReference type="NCBI Taxonomy" id="1340531"/>
    <lineage>
        <taxon>Bacteria</taxon>
        <taxon>Bacillati</taxon>
        <taxon>Bacillota</taxon>
        <taxon>Bacilli</taxon>
        <taxon>Bacillales</taxon>
        <taxon>Paenibacillaceae</taxon>
        <taxon>Paenibacillus</taxon>
    </lineage>
</organism>
<feature type="transmembrane region" description="Helical" evidence="7">
    <location>
        <begin position="185"/>
        <end position="210"/>
    </location>
</feature>
<comment type="caution">
    <text evidence="9">The sequence shown here is derived from an EMBL/GenBank/DDBJ whole genome shotgun (WGS) entry which is preliminary data.</text>
</comment>
<dbReference type="PANTHER" id="PTHR43744">
    <property type="entry name" value="ABC TRANSPORTER PERMEASE PROTEIN MG189-RELATED-RELATED"/>
    <property type="match status" value="1"/>
</dbReference>
<sequence>MNIQPSVTKWLRISVIILMGAALMYPLLWMLSSSFKPNAIIFQKLGLWPTGFTLSNYAKGWVGLSGISFSTFYVNTFIVVGFAILGNIITCSMTAFAFARMDFTFKRVFFAAMMVTIMLPYHVTLIPQYIIFNSIDWINTYYPLIVPKFLATDAFFIFLMVQFIRGIPHELDQAAIMDGCNPIQTFVRIILPLLQPALVTAAIFTFIWTWNDFFSQLIYISNPKLFTVALGLRMFLDNQGASEWGAMFAMSIVSLIPILVFFTFFQRLIIEGVSTTGLKG</sequence>
<keyword evidence="4 7" id="KW-0812">Transmembrane</keyword>
<reference evidence="9" key="1">
    <citation type="journal article" date="2014" name="Int. J. Syst. Evol. Microbiol.">
        <title>Complete genome sequence of Corynebacterium casei LMG S-19264T (=DSM 44701T), isolated from a smear-ripened cheese.</title>
        <authorList>
            <consortium name="US DOE Joint Genome Institute (JGI-PGF)"/>
            <person name="Walter F."/>
            <person name="Albersmeier A."/>
            <person name="Kalinowski J."/>
            <person name="Ruckert C."/>
        </authorList>
    </citation>
    <scope>NUCLEOTIDE SEQUENCE</scope>
    <source>
        <strain evidence="9">CGMCC 1.12987</strain>
    </source>
</reference>
<dbReference type="RefSeq" id="WP_229725093.1">
    <property type="nucleotide sequence ID" value="NZ_BMGR01000005.1"/>
</dbReference>
<keyword evidence="2 7" id="KW-0813">Transport</keyword>
<evidence type="ECO:0000256" key="2">
    <source>
        <dbReference type="ARBA" id="ARBA00022448"/>
    </source>
</evidence>
<dbReference type="Proteomes" id="UP000644756">
    <property type="component" value="Unassembled WGS sequence"/>
</dbReference>
<feature type="domain" description="ABC transmembrane type-1" evidence="8">
    <location>
        <begin position="73"/>
        <end position="265"/>
    </location>
</feature>
<reference evidence="9" key="2">
    <citation type="submission" date="2020-09" db="EMBL/GenBank/DDBJ databases">
        <authorList>
            <person name="Sun Q."/>
            <person name="Zhou Y."/>
        </authorList>
    </citation>
    <scope>NUCLEOTIDE SEQUENCE</scope>
    <source>
        <strain evidence="9">CGMCC 1.12987</strain>
    </source>
</reference>
<evidence type="ECO:0000256" key="1">
    <source>
        <dbReference type="ARBA" id="ARBA00004651"/>
    </source>
</evidence>
<dbReference type="CDD" id="cd06261">
    <property type="entry name" value="TM_PBP2"/>
    <property type="match status" value="1"/>
</dbReference>
<comment type="similarity">
    <text evidence="7">Belongs to the binding-protein-dependent transport system permease family.</text>
</comment>
<feature type="transmembrane region" description="Helical" evidence="7">
    <location>
        <begin position="72"/>
        <end position="96"/>
    </location>
</feature>
<evidence type="ECO:0000313" key="10">
    <source>
        <dbReference type="Proteomes" id="UP000644756"/>
    </source>
</evidence>
<keyword evidence="10" id="KW-1185">Reference proteome</keyword>
<evidence type="ECO:0000256" key="7">
    <source>
        <dbReference type="RuleBase" id="RU363032"/>
    </source>
</evidence>
<evidence type="ECO:0000259" key="8">
    <source>
        <dbReference type="PROSITE" id="PS50928"/>
    </source>
</evidence>
<dbReference type="EMBL" id="BMGR01000005">
    <property type="protein sequence ID" value="GGG02336.1"/>
    <property type="molecule type" value="Genomic_DNA"/>
</dbReference>
<comment type="subcellular location">
    <subcellularLocation>
        <location evidence="1 7">Cell membrane</location>
        <topology evidence="1 7">Multi-pass membrane protein</topology>
    </subcellularLocation>
</comment>
<dbReference type="GO" id="GO:0055085">
    <property type="term" value="P:transmembrane transport"/>
    <property type="evidence" value="ECO:0007669"/>
    <property type="project" value="InterPro"/>
</dbReference>
<gene>
    <name evidence="9" type="ORF">GCM10010916_19400</name>
</gene>
<dbReference type="SUPFAM" id="SSF161098">
    <property type="entry name" value="MetI-like"/>
    <property type="match status" value="1"/>
</dbReference>
<keyword evidence="5 7" id="KW-1133">Transmembrane helix</keyword>
<dbReference type="Pfam" id="PF00528">
    <property type="entry name" value="BPD_transp_1"/>
    <property type="match status" value="1"/>
</dbReference>
<dbReference type="GO" id="GO:0005886">
    <property type="term" value="C:plasma membrane"/>
    <property type="evidence" value="ECO:0007669"/>
    <property type="project" value="UniProtKB-SubCell"/>
</dbReference>
<accession>A0A917CYM3</accession>
<keyword evidence="6 7" id="KW-0472">Membrane</keyword>
<evidence type="ECO:0000256" key="4">
    <source>
        <dbReference type="ARBA" id="ARBA00022692"/>
    </source>
</evidence>
<dbReference type="InterPro" id="IPR000515">
    <property type="entry name" value="MetI-like"/>
</dbReference>
<protein>
    <submittedName>
        <fullName evidence="9">Sugar ABC transporter permease</fullName>
    </submittedName>
</protein>
<feature type="transmembrane region" description="Helical" evidence="7">
    <location>
        <begin position="248"/>
        <end position="270"/>
    </location>
</feature>
<evidence type="ECO:0000256" key="3">
    <source>
        <dbReference type="ARBA" id="ARBA00022475"/>
    </source>
</evidence>
<dbReference type="InterPro" id="IPR035906">
    <property type="entry name" value="MetI-like_sf"/>
</dbReference>